<dbReference type="GO" id="GO:0005634">
    <property type="term" value="C:nucleus"/>
    <property type="evidence" value="ECO:0000318"/>
    <property type="project" value="GO_Central"/>
</dbReference>
<gene>
    <name evidence="7" type="ORF">SORBI_3008G153700</name>
</gene>
<dbReference type="InterPro" id="IPR031066">
    <property type="entry name" value="bHLH_ALC-like_plant"/>
</dbReference>
<comment type="similarity">
    <text evidence="1">Belongs to the bHLH protein family.</text>
</comment>
<accession>A0A1B6PDZ4</accession>
<name>A0A1B6PDZ4_SORBI</name>
<dbReference type="InterPro" id="IPR011598">
    <property type="entry name" value="bHLH_dom"/>
</dbReference>
<evidence type="ECO:0000259" key="6">
    <source>
        <dbReference type="PROSITE" id="PS50888"/>
    </source>
</evidence>
<dbReference type="PANTHER" id="PTHR45855">
    <property type="entry name" value="TRANSCRIPTION FACTOR PIF1-RELATED"/>
    <property type="match status" value="1"/>
</dbReference>
<dbReference type="InterPro" id="IPR036638">
    <property type="entry name" value="HLH_DNA-bd_sf"/>
</dbReference>
<keyword evidence="2" id="KW-0805">Transcription regulation</keyword>
<evidence type="ECO:0000313" key="7">
    <source>
        <dbReference type="EMBL" id="KXG23886.1"/>
    </source>
</evidence>
<evidence type="ECO:0000256" key="3">
    <source>
        <dbReference type="ARBA" id="ARBA00023125"/>
    </source>
</evidence>
<dbReference type="GO" id="GO:0046983">
    <property type="term" value="F:protein dimerization activity"/>
    <property type="evidence" value="ECO:0007669"/>
    <property type="project" value="InterPro"/>
</dbReference>
<dbReference type="SMART" id="SM00353">
    <property type="entry name" value="HLH"/>
    <property type="match status" value="1"/>
</dbReference>
<feature type="region of interest" description="Disordered" evidence="5">
    <location>
        <begin position="23"/>
        <end position="45"/>
    </location>
</feature>
<dbReference type="Proteomes" id="UP000000768">
    <property type="component" value="Chromosome 8"/>
</dbReference>
<dbReference type="Gramene" id="KXG23886">
    <property type="protein sequence ID" value="KXG23886"/>
    <property type="gene ID" value="SORBI_3008G153700"/>
</dbReference>
<dbReference type="InParanoid" id="A0A1B6PDZ4"/>
<keyword evidence="3" id="KW-0238">DNA-binding</keyword>
<dbReference type="STRING" id="4558.A0A1B6PDZ4"/>
<reference evidence="7 8" key="1">
    <citation type="journal article" date="2009" name="Nature">
        <title>The Sorghum bicolor genome and the diversification of grasses.</title>
        <authorList>
            <person name="Paterson A.H."/>
            <person name="Bowers J.E."/>
            <person name="Bruggmann R."/>
            <person name="Dubchak I."/>
            <person name="Grimwood J."/>
            <person name="Gundlach H."/>
            <person name="Haberer G."/>
            <person name="Hellsten U."/>
            <person name="Mitros T."/>
            <person name="Poliakov A."/>
            <person name="Schmutz J."/>
            <person name="Spannagl M."/>
            <person name="Tang H."/>
            <person name="Wang X."/>
            <person name="Wicker T."/>
            <person name="Bharti A.K."/>
            <person name="Chapman J."/>
            <person name="Feltus F.A."/>
            <person name="Gowik U."/>
            <person name="Grigoriev I.V."/>
            <person name="Lyons E."/>
            <person name="Maher C.A."/>
            <person name="Martis M."/>
            <person name="Narechania A."/>
            <person name="Otillar R.P."/>
            <person name="Penning B.W."/>
            <person name="Salamov A.A."/>
            <person name="Wang Y."/>
            <person name="Zhang L."/>
            <person name="Carpita N.C."/>
            <person name="Freeling M."/>
            <person name="Gingle A.R."/>
            <person name="Hash C.T."/>
            <person name="Keller B."/>
            <person name="Klein P."/>
            <person name="Kresovich S."/>
            <person name="McCann M.C."/>
            <person name="Ming R."/>
            <person name="Peterson D.G."/>
            <person name="Mehboob-ur-Rahman"/>
            <person name="Ware D."/>
            <person name="Westhoff P."/>
            <person name="Mayer K.F."/>
            <person name="Messing J."/>
            <person name="Rokhsar D.S."/>
        </authorList>
    </citation>
    <scope>NUCLEOTIDE SEQUENCE [LARGE SCALE GENOMIC DNA]</scope>
    <source>
        <strain evidence="8">cv. BTx623</strain>
    </source>
</reference>
<evidence type="ECO:0000256" key="5">
    <source>
        <dbReference type="SAM" id="MobiDB-lite"/>
    </source>
</evidence>
<evidence type="ECO:0000313" key="8">
    <source>
        <dbReference type="Proteomes" id="UP000000768"/>
    </source>
</evidence>
<evidence type="ECO:0000256" key="2">
    <source>
        <dbReference type="ARBA" id="ARBA00023015"/>
    </source>
</evidence>
<evidence type="ECO:0000256" key="4">
    <source>
        <dbReference type="ARBA" id="ARBA00023163"/>
    </source>
</evidence>
<dbReference type="Gene3D" id="4.10.280.10">
    <property type="entry name" value="Helix-loop-helix DNA-binding domain"/>
    <property type="match status" value="1"/>
</dbReference>
<dbReference type="AlphaFoldDB" id="A0A1B6PDZ4"/>
<dbReference type="CDD" id="cd11393">
    <property type="entry name" value="bHLH_AtbHLH_like"/>
    <property type="match status" value="1"/>
</dbReference>
<keyword evidence="4" id="KW-0804">Transcription</keyword>
<keyword evidence="8" id="KW-1185">Reference proteome</keyword>
<dbReference type="PROSITE" id="PS50888">
    <property type="entry name" value="BHLH"/>
    <property type="match status" value="1"/>
</dbReference>
<protein>
    <recommendedName>
        <fullName evidence="6">BHLH domain-containing protein</fullName>
    </recommendedName>
</protein>
<feature type="compositionally biased region" description="Basic and acidic residues" evidence="5">
    <location>
        <begin position="34"/>
        <end position="45"/>
    </location>
</feature>
<dbReference type="GO" id="GO:0003677">
    <property type="term" value="F:DNA binding"/>
    <property type="evidence" value="ECO:0007669"/>
    <property type="project" value="UniProtKB-KW"/>
</dbReference>
<feature type="domain" description="BHLH" evidence="6">
    <location>
        <begin position="34"/>
        <end position="84"/>
    </location>
</feature>
<sequence>MDCGMAQVVGMATTDHEYAGISRKKATGGARRSHPAETHNLTEKRRRRKIDDKLKTLRQLVPGCDDKSNQASILDQTIQHIKSLQQQIQVQPKAISLGCDAIKPPAVYPVVLPQGTAVAAAGELLPPAAALPPAVLAMAARGHVRPGLAPLHHLRRWCLSVPFFQW</sequence>
<reference evidence="8" key="2">
    <citation type="journal article" date="2018" name="Plant J.">
        <title>The Sorghum bicolor reference genome: improved assembly, gene annotations, a transcriptome atlas, and signatures of genome organization.</title>
        <authorList>
            <person name="McCormick R.F."/>
            <person name="Truong S.K."/>
            <person name="Sreedasyam A."/>
            <person name="Jenkins J."/>
            <person name="Shu S."/>
            <person name="Sims D."/>
            <person name="Kennedy M."/>
            <person name="Amirebrahimi M."/>
            <person name="Weers B.D."/>
            <person name="McKinley B."/>
            <person name="Mattison A."/>
            <person name="Morishige D.T."/>
            <person name="Grimwood J."/>
            <person name="Schmutz J."/>
            <person name="Mullet J.E."/>
        </authorList>
    </citation>
    <scope>NUCLEOTIDE SEQUENCE [LARGE SCALE GENOMIC DNA]</scope>
    <source>
        <strain evidence="8">cv. BTx623</strain>
    </source>
</reference>
<dbReference type="PANTHER" id="PTHR45855:SF24">
    <property type="entry name" value="HELIX-LOOP-HELIX DNA-BINDING DOMAIN CONTAINING PROTEIN, EXPRESSED"/>
    <property type="match status" value="1"/>
</dbReference>
<dbReference type="Pfam" id="PF00010">
    <property type="entry name" value="HLH"/>
    <property type="match status" value="1"/>
</dbReference>
<dbReference type="InterPro" id="IPR045239">
    <property type="entry name" value="bHLH95_bHLH"/>
</dbReference>
<organism evidence="7 8">
    <name type="scientific">Sorghum bicolor</name>
    <name type="common">Sorghum</name>
    <name type="synonym">Sorghum vulgare</name>
    <dbReference type="NCBI Taxonomy" id="4558"/>
    <lineage>
        <taxon>Eukaryota</taxon>
        <taxon>Viridiplantae</taxon>
        <taxon>Streptophyta</taxon>
        <taxon>Embryophyta</taxon>
        <taxon>Tracheophyta</taxon>
        <taxon>Spermatophyta</taxon>
        <taxon>Magnoliopsida</taxon>
        <taxon>Liliopsida</taxon>
        <taxon>Poales</taxon>
        <taxon>Poaceae</taxon>
        <taxon>PACMAD clade</taxon>
        <taxon>Panicoideae</taxon>
        <taxon>Andropogonodae</taxon>
        <taxon>Andropogoneae</taxon>
        <taxon>Sorghinae</taxon>
        <taxon>Sorghum</taxon>
    </lineage>
</organism>
<dbReference type="SUPFAM" id="SSF47459">
    <property type="entry name" value="HLH, helix-loop-helix DNA-binding domain"/>
    <property type="match status" value="1"/>
</dbReference>
<dbReference type="EMBL" id="CM000767">
    <property type="protein sequence ID" value="KXG23886.1"/>
    <property type="molecule type" value="Genomic_DNA"/>
</dbReference>
<evidence type="ECO:0000256" key="1">
    <source>
        <dbReference type="ARBA" id="ARBA00005510"/>
    </source>
</evidence>
<proteinExistence type="inferred from homology"/>